<dbReference type="RefSeq" id="WP_179841774.1">
    <property type="nucleotide sequence ID" value="NZ_JACCBA010000001.1"/>
</dbReference>
<keyword evidence="1" id="KW-0472">Membrane</keyword>
<gene>
    <name evidence="2" type="ORF">BJY14_000131</name>
</gene>
<feature type="transmembrane region" description="Helical" evidence="1">
    <location>
        <begin position="62"/>
        <end position="83"/>
    </location>
</feature>
<dbReference type="AlphaFoldDB" id="A0A7Y9EAL2"/>
<protein>
    <submittedName>
        <fullName evidence="2">Putative membrane protein YeaQ/YmgE (Transglycosylase-associated protein family)</fullName>
    </submittedName>
</protein>
<accession>A0A7Y9EAL2</accession>
<dbReference type="Proteomes" id="UP000529783">
    <property type="component" value="Unassembled WGS sequence"/>
</dbReference>
<evidence type="ECO:0000313" key="2">
    <source>
        <dbReference type="EMBL" id="NYD44148.1"/>
    </source>
</evidence>
<feature type="transmembrane region" description="Helical" evidence="1">
    <location>
        <begin position="6"/>
        <end position="24"/>
    </location>
</feature>
<comment type="caution">
    <text evidence="2">The sequence shown here is derived from an EMBL/GenBank/DDBJ whole genome shotgun (WGS) entry which is preliminary data.</text>
</comment>
<reference evidence="2 3" key="1">
    <citation type="submission" date="2020-07" db="EMBL/GenBank/DDBJ databases">
        <title>Sequencing the genomes of 1000 actinobacteria strains.</title>
        <authorList>
            <person name="Klenk H.-P."/>
        </authorList>
    </citation>
    <scope>NUCLEOTIDE SEQUENCE [LARGE SCALE GENOMIC DNA]</scope>
    <source>
        <strain evidence="2 3">DSM 40398</strain>
    </source>
</reference>
<evidence type="ECO:0000256" key="1">
    <source>
        <dbReference type="SAM" id="Phobius"/>
    </source>
</evidence>
<keyword evidence="3" id="KW-1185">Reference proteome</keyword>
<dbReference type="EMBL" id="JACCBA010000001">
    <property type="protein sequence ID" value="NYD44148.1"/>
    <property type="molecule type" value="Genomic_DNA"/>
</dbReference>
<proteinExistence type="predicted"/>
<name>A0A7Y9EAL2_9ACTN</name>
<keyword evidence="1" id="KW-1133">Transmembrane helix</keyword>
<keyword evidence="1" id="KW-0812">Transmembrane</keyword>
<feature type="transmembrane region" description="Helical" evidence="1">
    <location>
        <begin position="31"/>
        <end position="50"/>
    </location>
</feature>
<organism evidence="2 3">
    <name type="scientific">Actinomadura luteofluorescens</name>
    <dbReference type="NCBI Taxonomy" id="46163"/>
    <lineage>
        <taxon>Bacteria</taxon>
        <taxon>Bacillati</taxon>
        <taxon>Actinomycetota</taxon>
        <taxon>Actinomycetes</taxon>
        <taxon>Streptosporangiales</taxon>
        <taxon>Thermomonosporaceae</taxon>
        <taxon>Actinomadura</taxon>
    </lineage>
</organism>
<evidence type="ECO:0000313" key="3">
    <source>
        <dbReference type="Proteomes" id="UP000529783"/>
    </source>
</evidence>
<sequence length="91" mass="9426">MTIGGLVAAVILGAVIGVLGRFVVPGRENIPAWLLVAVGVVAAFGGTGLVHLCGLGEGGWNLWEALFQVLLAVAAVLLVEAFWPKRTGRHL</sequence>